<evidence type="ECO:0000313" key="2">
    <source>
        <dbReference type="EMBL" id="RAL38232.1"/>
    </source>
</evidence>
<protein>
    <submittedName>
        <fullName evidence="2">Uncharacterized protein</fullName>
    </submittedName>
</protein>
<dbReference type="AlphaFoldDB" id="A0A328CXR2"/>
<organism evidence="2 3">
    <name type="scientific">Cuscuta australis</name>
    <dbReference type="NCBI Taxonomy" id="267555"/>
    <lineage>
        <taxon>Eukaryota</taxon>
        <taxon>Viridiplantae</taxon>
        <taxon>Streptophyta</taxon>
        <taxon>Embryophyta</taxon>
        <taxon>Tracheophyta</taxon>
        <taxon>Spermatophyta</taxon>
        <taxon>Magnoliopsida</taxon>
        <taxon>eudicotyledons</taxon>
        <taxon>Gunneridae</taxon>
        <taxon>Pentapetalae</taxon>
        <taxon>asterids</taxon>
        <taxon>lamiids</taxon>
        <taxon>Solanales</taxon>
        <taxon>Convolvulaceae</taxon>
        <taxon>Cuscuteae</taxon>
        <taxon>Cuscuta</taxon>
        <taxon>Cuscuta subgen. Grammica</taxon>
        <taxon>Cuscuta sect. Cleistogrammica</taxon>
    </lineage>
</organism>
<name>A0A328CXR2_9ASTE</name>
<accession>A0A328CXR2</accession>
<dbReference type="EMBL" id="NQVE01000213">
    <property type="protein sequence ID" value="RAL38232.1"/>
    <property type="molecule type" value="Genomic_DNA"/>
</dbReference>
<comment type="caution">
    <text evidence="2">The sequence shown here is derived from an EMBL/GenBank/DDBJ whole genome shotgun (WGS) entry which is preliminary data.</text>
</comment>
<dbReference type="Proteomes" id="UP000249390">
    <property type="component" value="Unassembled WGS sequence"/>
</dbReference>
<feature type="region of interest" description="Disordered" evidence="1">
    <location>
        <begin position="81"/>
        <end position="101"/>
    </location>
</feature>
<gene>
    <name evidence="2" type="ORF">DM860_018072</name>
</gene>
<proteinExistence type="predicted"/>
<evidence type="ECO:0000256" key="1">
    <source>
        <dbReference type="SAM" id="MobiDB-lite"/>
    </source>
</evidence>
<evidence type="ECO:0000313" key="3">
    <source>
        <dbReference type="Proteomes" id="UP000249390"/>
    </source>
</evidence>
<keyword evidence="3" id="KW-1185">Reference proteome</keyword>
<reference evidence="2 3" key="1">
    <citation type="submission" date="2018-06" db="EMBL/GenBank/DDBJ databases">
        <title>The Genome of Cuscuta australis (Dodder) Provides Insight into the Evolution of Plant Parasitism.</title>
        <authorList>
            <person name="Liu H."/>
        </authorList>
    </citation>
    <scope>NUCLEOTIDE SEQUENCE [LARGE SCALE GENOMIC DNA]</scope>
    <source>
        <strain evidence="3">cv. Yunnan</strain>
        <tissue evidence="2">Vines</tissue>
    </source>
</reference>
<sequence length="101" mass="10947">MLDFSIFIDPSASSTIPWGKGGSGFRGHWNPVAMEQRSESCRSPLLLSLIPRSEFGDNRASQSQNVNKSLKSELDTLMEAAALSESPKESADFSLISEGVL</sequence>